<dbReference type="AlphaFoldDB" id="A0A078RY50"/>
<evidence type="ECO:0000313" key="3">
    <source>
        <dbReference type="Proteomes" id="UP000028013"/>
    </source>
</evidence>
<dbReference type="RefSeq" id="WP_009037834.1">
    <property type="nucleotide sequence ID" value="NZ_JNHN01000174.1"/>
</dbReference>
<dbReference type="InterPro" id="IPR046768">
    <property type="entry name" value="ExoX-like_C"/>
</dbReference>
<dbReference type="Proteomes" id="UP000028013">
    <property type="component" value="Unassembled WGS sequence"/>
</dbReference>
<sequence length="286" mass="32941">MANPIIPGILQTEQDLLYSKLNAYNQGRASYKEVGAYLVVLPRPEHLQYTLWIYSPLPGRQSIFYICDLSTDIHETLRMASTLCFYSPRSLLLVEYNAKRMQSKGDDIISVGKYHGHFLHEILRIDPAYLTWIAFKFQPRIPKQERFVQIAKIYHSVHLDIQRRKTYQTTGGRFLGKESEKVENLTLTVLSVRLEDNPYKTQLKGTTPYFYVRQVLKLKDSIGNFVSIRLNARTASQKSCQLPAVEHAYQVGELMEIASARIARTYIIGSTKYTRLTHVKLHIPTG</sequence>
<feature type="domain" description="Exodeoxyribonuclease X-like C-terminal" evidence="1">
    <location>
        <begin position="112"/>
        <end position="137"/>
    </location>
</feature>
<evidence type="ECO:0000313" key="2">
    <source>
        <dbReference type="EMBL" id="KDS50168.1"/>
    </source>
</evidence>
<dbReference type="PATRIC" id="fig|1339349.3.peg.2271"/>
<dbReference type="EMBL" id="JNHN01000174">
    <property type="protein sequence ID" value="KDS50168.1"/>
    <property type="molecule type" value="Genomic_DNA"/>
</dbReference>
<dbReference type="Pfam" id="PF20600">
    <property type="entry name" value="ExoX-like_C"/>
    <property type="match status" value="1"/>
</dbReference>
<reference evidence="2 3" key="1">
    <citation type="submission" date="2014-04" db="EMBL/GenBank/DDBJ databases">
        <authorList>
            <person name="Sears C."/>
            <person name="Carroll K."/>
            <person name="Sack B.R."/>
            <person name="Qadri F."/>
            <person name="Myers L.L."/>
            <person name="Chung G.-T."/>
            <person name="Escheverria P."/>
            <person name="Fraser C.M."/>
            <person name="Sadzewicz L."/>
            <person name="Shefchek K.A."/>
            <person name="Tallon L."/>
            <person name="Das S.P."/>
            <person name="Daugherty S."/>
            <person name="Mongodin E.F."/>
        </authorList>
    </citation>
    <scope>NUCLEOTIDE SEQUENCE [LARGE SCALE GENOMIC DNA]</scope>
    <source>
        <strain evidence="2 3">3978 T3 ii</strain>
    </source>
</reference>
<accession>A0A078RY50</accession>
<gene>
    <name evidence="2" type="ORF">M094_1080</name>
</gene>
<comment type="caution">
    <text evidence="2">The sequence shown here is derived from an EMBL/GenBank/DDBJ whole genome shotgun (WGS) entry which is preliminary data.</text>
</comment>
<evidence type="ECO:0000259" key="1">
    <source>
        <dbReference type="Pfam" id="PF20600"/>
    </source>
</evidence>
<name>A0A078RY50_BACUN</name>
<organism evidence="2 3">
    <name type="scientific">Bacteroides uniformis str. 3978 T3 ii</name>
    <dbReference type="NCBI Taxonomy" id="1339349"/>
    <lineage>
        <taxon>Bacteria</taxon>
        <taxon>Pseudomonadati</taxon>
        <taxon>Bacteroidota</taxon>
        <taxon>Bacteroidia</taxon>
        <taxon>Bacteroidales</taxon>
        <taxon>Bacteroidaceae</taxon>
        <taxon>Bacteroides</taxon>
    </lineage>
</organism>
<proteinExistence type="predicted"/>
<protein>
    <recommendedName>
        <fullName evidence="1">Exodeoxyribonuclease X-like C-terminal domain-containing protein</fullName>
    </recommendedName>
</protein>